<dbReference type="Proteomes" id="UP000313359">
    <property type="component" value="Unassembled WGS sequence"/>
</dbReference>
<name>A0A5C2S6F4_9APHY</name>
<reference evidence="1" key="1">
    <citation type="journal article" date="2018" name="Genome Biol. Evol.">
        <title>Genomics and development of Lentinus tigrinus, a white-rot wood-decaying mushroom with dimorphic fruiting bodies.</title>
        <authorList>
            <person name="Wu B."/>
            <person name="Xu Z."/>
            <person name="Knudson A."/>
            <person name="Carlson A."/>
            <person name="Chen N."/>
            <person name="Kovaka S."/>
            <person name="LaButti K."/>
            <person name="Lipzen A."/>
            <person name="Pennachio C."/>
            <person name="Riley R."/>
            <person name="Schakwitz W."/>
            <person name="Umezawa K."/>
            <person name="Ohm R.A."/>
            <person name="Grigoriev I.V."/>
            <person name="Nagy L.G."/>
            <person name="Gibbons J."/>
            <person name="Hibbett D."/>
        </authorList>
    </citation>
    <scope>NUCLEOTIDE SEQUENCE [LARGE SCALE GENOMIC DNA]</scope>
    <source>
        <strain evidence="1">ALCF2SS1-6</strain>
    </source>
</reference>
<feature type="non-terminal residue" evidence="1">
    <location>
        <position position="1"/>
    </location>
</feature>
<keyword evidence="2" id="KW-1185">Reference proteome</keyword>
<evidence type="ECO:0000313" key="1">
    <source>
        <dbReference type="EMBL" id="RPD58848.1"/>
    </source>
</evidence>
<proteinExistence type="predicted"/>
<dbReference type="EMBL" id="ML122273">
    <property type="protein sequence ID" value="RPD58848.1"/>
    <property type="molecule type" value="Genomic_DNA"/>
</dbReference>
<sequence length="192" mass="21496">FAARPSRQSSSRSPPFAARSTIIIRIYSKTRVLSELLVDACLVAPKSLALNSQLVNKSWSYCNHTWRRICVNLRPPSPGRRPFPSASWCPSRARPLAISSLKGRDGGLKTRGKELKILANEWTSSAKRCAGLLLTAICLHNQLHTQHIRQRKDKDLKRLGIARLRSPALLLPTPIPPRTHFLALPLNFKPSQ</sequence>
<protein>
    <submittedName>
        <fullName evidence="1">Uncharacterized protein</fullName>
    </submittedName>
</protein>
<dbReference type="AlphaFoldDB" id="A0A5C2S6F4"/>
<accession>A0A5C2S6F4</accession>
<organism evidence="1 2">
    <name type="scientific">Lentinus tigrinus ALCF2SS1-6</name>
    <dbReference type="NCBI Taxonomy" id="1328759"/>
    <lineage>
        <taxon>Eukaryota</taxon>
        <taxon>Fungi</taxon>
        <taxon>Dikarya</taxon>
        <taxon>Basidiomycota</taxon>
        <taxon>Agaricomycotina</taxon>
        <taxon>Agaricomycetes</taxon>
        <taxon>Polyporales</taxon>
        <taxon>Polyporaceae</taxon>
        <taxon>Lentinus</taxon>
    </lineage>
</organism>
<gene>
    <name evidence="1" type="ORF">L227DRAFT_654576</name>
</gene>
<evidence type="ECO:0000313" key="2">
    <source>
        <dbReference type="Proteomes" id="UP000313359"/>
    </source>
</evidence>